<keyword evidence="1" id="KW-0046">Antibiotic resistance</keyword>
<proteinExistence type="inferred from homology"/>
<comment type="similarity">
    <text evidence="1">Belongs to the antibiotic N-acetyltransferase family.</text>
</comment>
<comment type="catalytic activity">
    <reaction evidence="1">
        <text>a 2-deoxystreptamine antibiotic + acetyl-CoA = an N(3)-acetyl-2-deoxystreptamine antibiotic + CoA + H(+)</text>
        <dbReference type="Rhea" id="RHEA:12665"/>
        <dbReference type="ChEBI" id="CHEBI:15378"/>
        <dbReference type="ChEBI" id="CHEBI:57287"/>
        <dbReference type="ChEBI" id="CHEBI:57288"/>
        <dbReference type="ChEBI" id="CHEBI:57921"/>
        <dbReference type="ChEBI" id="CHEBI:77452"/>
        <dbReference type="EC" id="2.3.1.81"/>
    </reaction>
</comment>
<dbReference type="InterPro" id="IPR028345">
    <property type="entry name" value="Antibiotic_NAT-like"/>
</dbReference>
<feature type="region of interest" description="Disordered" evidence="2">
    <location>
        <begin position="20"/>
        <end position="39"/>
    </location>
</feature>
<sequence length="39" mass="4403">MIQALMDVITEDGTIVMPTQSEDLMDPSKCRNPPVPKDW</sequence>
<dbReference type="SUPFAM" id="SSF110710">
    <property type="entry name" value="TTHA0583/YokD-like"/>
    <property type="match status" value="1"/>
</dbReference>
<evidence type="ECO:0000256" key="1">
    <source>
        <dbReference type="RuleBase" id="RU365031"/>
    </source>
</evidence>
<dbReference type="GO" id="GO:0046677">
    <property type="term" value="P:response to antibiotic"/>
    <property type="evidence" value="ECO:0007669"/>
    <property type="project" value="UniProtKB-KW"/>
</dbReference>
<dbReference type="OrthoDB" id="7330654at2"/>
<reference evidence="3 4" key="1">
    <citation type="submission" date="2019-11" db="EMBL/GenBank/DDBJ databases">
        <title>Genome sequences of 17 halophilic strains isolated from different environments.</title>
        <authorList>
            <person name="Furrow R.E."/>
        </authorList>
    </citation>
    <scope>NUCLEOTIDE SEQUENCE [LARGE SCALE GENOMIC DNA]</scope>
    <source>
        <strain evidence="3 4">22514_16_FS</strain>
    </source>
</reference>
<gene>
    <name evidence="3" type="ORF">GLW05_18720</name>
</gene>
<dbReference type="GO" id="GO:0046353">
    <property type="term" value="F:aminoglycoside 3-N-acetyltransferase activity"/>
    <property type="evidence" value="ECO:0007669"/>
    <property type="project" value="UniProtKB-EC"/>
</dbReference>
<dbReference type="EC" id="2.3.1.-" evidence="1"/>
<name>A0A6I5A5G4_9BACI</name>
<dbReference type="EMBL" id="WMEQ01000019">
    <property type="protein sequence ID" value="MYL35615.1"/>
    <property type="molecule type" value="Genomic_DNA"/>
</dbReference>
<accession>A0A6I5A5G4</accession>
<keyword evidence="1" id="KW-0808">Transferase</keyword>
<evidence type="ECO:0000256" key="2">
    <source>
        <dbReference type="SAM" id="MobiDB-lite"/>
    </source>
</evidence>
<dbReference type="Pfam" id="PF02522">
    <property type="entry name" value="Antibiotic_NAT"/>
    <property type="match status" value="1"/>
</dbReference>
<comment type="caution">
    <text evidence="3">The sequence shown here is derived from an EMBL/GenBank/DDBJ whole genome shotgun (WGS) entry which is preliminary data.</text>
</comment>
<dbReference type="AlphaFoldDB" id="A0A6I5A5G4"/>
<evidence type="ECO:0000313" key="4">
    <source>
        <dbReference type="Proteomes" id="UP000468638"/>
    </source>
</evidence>
<protein>
    <recommendedName>
        <fullName evidence="1">Aminoglycoside N(3)-acetyltransferase</fullName>
        <ecNumber evidence="1">2.3.1.-</ecNumber>
    </recommendedName>
</protein>
<organism evidence="3 4">
    <name type="scientific">Pontibacillus yanchengensis</name>
    <dbReference type="NCBI Taxonomy" id="462910"/>
    <lineage>
        <taxon>Bacteria</taxon>
        <taxon>Bacillati</taxon>
        <taxon>Bacillota</taxon>
        <taxon>Bacilli</taxon>
        <taxon>Bacillales</taxon>
        <taxon>Bacillaceae</taxon>
        <taxon>Pontibacillus</taxon>
    </lineage>
</organism>
<dbReference type="InterPro" id="IPR003679">
    <property type="entry name" value="Amioglycoside_AcTrfase"/>
</dbReference>
<evidence type="ECO:0000313" key="3">
    <source>
        <dbReference type="EMBL" id="MYL35615.1"/>
    </source>
</evidence>
<dbReference type="Proteomes" id="UP000468638">
    <property type="component" value="Unassembled WGS sequence"/>
</dbReference>
<keyword evidence="1" id="KW-0012">Acyltransferase</keyword>